<name>A0A1D8ABI8_9SPHN</name>
<accession>A0A1D8ABI8</accession>
<dbReference type="AlphaFoldDB" id="A0A1D8ABI8"/>
<proteinExistence type="predicted"/>
<reference evidence="2" key="1">
    <citation type="journal article" date="2017" name="J. Biotechnol.">
        <title>Complete genome sequence of Novosphingobium resinovorum SA1, a versatile xenobiotic-degrading bacterium capable of utilizing sulfanilic acid.</title>
        <authorList>
            <person name="Hegedus B."/>
            <person name="Kos P.B."/>
            <person name="Balint B."/>
            <person name="Maroti G."/>
            <person name="Gan H.M."/>
            <person name="Perei K."/>
            <person name="Rakhely G."/>
        </authorList>
    </citation>
    <scope>NUCLEOTIDE SEQUENCE [LARGE SCALE GENOMIC DNA]</scope>
    <source>
        <strain evidence="2">SA1</strain>
    </source>
</reference>
<keyword evidence="1" id="KW-0614">Plasmid</keyword>
<sequence>MNRRPRTVTTFCPAAWARGISSDPILIDHALELAAPAWAALPDPVATRFSVLVLETQNTGARGDGLMPFGDMAAGWICRDGLDHLPLSLSFPRRREPISRPIPLLNGEAHQMGPRLRGDDNVFSF</sequence>
<evidence type="ECO:0000313" key="2">
    <source>
        <dbReference type="Proteomes" id="UP000094626"/>
    </source>
</evidence>
<dbReference type="EMBL" id="CP017076">
    <property type="protein sequence ID" value="AOR79477.1"/>
    <property type="molecule type" value="Genomic_DNA"/>
</dbReference>
<organism evidence="1 2">
    <name type="scientific">Novosphingobium resinovorum</name>
    <dbReference type="NCBI Taxonomy" id="158500"/>
    <lineage>
        <taxon>Bacteria</taxon>
        <taxon>Pseudomonadati</taxon>
        <taxon>Pseudomonadota</taxon>
        <taxon>Alphaproteobacteria</taxon>
        <taxon>Sphingomonadales</taxon>
        <taxon>Sphingomonadaceae</taxon>
        <taxon>Novosphingobium</taxon>
    </lineage>
</organism>
<gene>
    <name evidence="1" type="ORF">BES08_21930</name>
</gene>
<geneLocation type="plasmid" evidence="1 2">
    <name>pSA1</name>
</geneLocation>
<dbReference type="Proteomes" id="UP000094626">
    <property type="component" value="Plasmid pSA1"/>
</dbReference>
<dbReference type="KEGG" id="nre:BES08_21930"/>
<keyword evidence="2" id="KW-1185">Reference proteome</keyword>
<protein>
    <submittedName>
        <fullName evidence="1">Uncharacterized protein</fullName>
    </submittedName>
</protein>
<evidence type="ECO:0000313" key="1">
    <source>
        <dbReference type="EMBL" id="AOR79477.1"/>
    </source>
</evidence>